<accession>A0A1M6Z1E7</accession>
<reference evidence="2 3" key="1">
    <citation type="submission" date="2016-10" db="EMBL/GenBank/DDBJ databases">
        <authorList>
            <person name="de Groot N.N."/>
        </authorList>
    </citation>
    <scope>NUCLEOTIDE SEQUENCE [LARGE SCALE GENOMIC DNA]</scope>
    <source>
        <strain evidence="2 3">GAS522</strain>
    </source>
</reference>
<gene>
    <name evidence="2" type="ORF">SAMN05444171_3430</name>
</gene>
<dbReference type="Proteomes" id="UP000183208">
    <property type="component" value="Unassembled WGS sequence"/>
</dbReference>
<dbReference type="EMBL" id="FNTI01000001">
    <property type="protein sequence ID" value="SED20126.1"/>
    <property type="molecule type" value="Genomic_DNA"/>
</dbReference>
<proteinExistence type="predicted"/>
<evidence type="ECO:0000313" key="3">
    <source>
        <dbReference type="Proteomes" id="UP000183208"/>
    </source>
</evidence>
<sequence>MTMTETVKLPRKLSEEANQRPPLRPSHADVIKNLERWANSAGLQPPKLEAQK</sequence>
<organism evidence="2 3">
    <name type="scientific">Bradyrhizobium lablabi</name>
    <dbReference type="NCBI Taxonomy" id="722472"/>
    <lineage>
        <taxon>Bacteria</taxon>
        <taxon>Pseudomonadati</taxon>
        <taxon>Pseudomonadota</taxon>
        <taxon>Alphaproteobacteria</taxon>
        <taxon>Hyphomicrobiales</taxon>
        <taxon>Nitrobacteraceae</taxon>
        <taxon>Bradyrhizobium</taxon>
    </lineage>
</organism>
<evidence type="ECO:0000313" key="2">
    <source>
        <dbReference type="EMBL" id="SED20126.1"/>
    </source>
</evidence>
<dbReference type="RefSeq" id="WP_154070814.1">
    <property type="nucleotide sequence ID" value="NZ_FNTI01000001.1"/>
</dbReference>
<name>A0A1M6Z1E7_9BRAD</name>
<protein>
    <submittedName>
        <fullName evidence="2">Uncharacterized protein</fullName>
    </submittedName>
</protein>
<dbReference type="AlphaFoldDB" id="A0A1M6Z1E7"/>
<evidence type="ECO:0000256" key="1">
    <source>
        <dbReference type="SAM" id="MobiDB-lite"/>
    </source>
</evidence>
<feature type="region of interest" description="Disordered" evidence="1">
    <location>
        <begin position="1"/>
        <end position="25"/>
    </location>
</feature>